<dbReference type="EMBL" id="JACJPW010000119">
    <property type="protein sequence ID" value="MBD2185390.1"/>
    <property type="molecule type" value="Genomic_DNA"/>
</dbReference>
<dbReference type="Proteomes" id="UP000641646">
    <property type="component" value="Unassembled WGS sequence"/>
</dbReference>
<name>A0A926ZJZ0_9CYAN</name>
<dbReference type="AlphaFoldDB" id="A0A926ZJZ0"/>
<reference evidence="1" key="2">
    <citation type="submission" date="2020-08" db="EMBL/GenBank/DDBJ databases">
        <authorList>
            <person name="Chen M."/>
            <person name="Teng W."/>
            <person name="Zhao L."/>
            <person name="Hu C."/>
            <person name="Zhou Y."/>
            <person name="Han B."/>
            <person name="Song L."/>
            <person name="Shu W."/>
        </authorList>
    </citation>
    <scope>NUCLEOTIDE SEQUENCE</scope>
    <source>
        <strain evidence="1">FACHB-1375</strain>
    </source>
</reference>
<comment type="caution">
    <text evidence="1">The sequence shown here is derived from an EMBL/GenBank/DDBJ whole genome shotgun (WGS) entry which is preliminary data.</text>
</comment>
<keyword evidence="2" id="KW-1185">Reference proteome</keyword>
<sequence>MEASRINEQPELKTKIQQANETFASSMTGKIAEVKIFGSDFSQAKLKEVQNCAIAIQRR</sequence>
<proteinExistence type="predicted"/>
<protein>
    <submittedName>
        <fullName evidence="1">Uncharacterized protein</fullName>
    </submittedName>
</protein>
<evidence type="ECO:0000313" key="2">
    <source>
        <dbReference type="Proteomes" id="UP000641646"/>
    </source>
</evidence>
<accession>A0A926ZJZ0</accession>
<dbReference type="RefSeq" id="WP_190473649.1">
    <property type="nucleotide sequence ID" value="NZ_JACJPW010000119.1"/>
</dbReference>
<gene>
    <name evidence="1" type="ORF">H6G03_30665</name>
</gene>
<reference evidence="1" key="1">
    <citation type="journal article" date="2015" name="ISME J.">
        <title>Draft Genome Sequence of Streptomyces incarnatus NRRL8089, which Produces the Nucleoside Antibiotic Sinefungin.</title>
        <authorList>
            <person name="Oshima K."/>
            <person name="Hattori M."/>
            <person name="Shimizu H."/>
            <person name="Fukuda K."/>
            <person name="Nemoto M."/>
            <person name="Inagaki K."/>
            <person name="Tamura T."/>
        </authorList>
    </citation>
    <scope>NUCLEOTIDE SEQUENCE</scope>
    <source>
        <strain evidence="1">FACHB-1375</strain>
    </source>
</reference>
<evidence type="ECO:0000313" key="1">
    <source>
        <dbReference type="EMBL" id="MBD2185390.1"/>
    </source>
</evidence>
<organism evidence="1 2">
    <name type="scientific">Aerosakkonema funiforme FACHB-1375</name>
    <dbReference type="NCBI Taxonomy" id="2949571"/>
    <lineage>
        <taxon>Bacteria</taxon>
        <taxon>Bacillati</taxon>
        <taxon>Cyanobacteriota</taxon>
        <taxon>Cyanophyceae</taxon>
        <taxon>Oscillatoriophycideae</taxon>
        <taxon>Aerosakkonematales</taxon>
        <taxon>Aerosakkonemataceae</taxon>
        <taxon>Aerosakkonema</taxon>
    </lineage>
</organism>